<dbReference type="Proteomes" id="UP001446205">
    <property type="component" value="Unassembled WGS sequence"/>
</dbReference>
<feature type="domain" description="Peptidase S33 tripeptidyl aminopeptidase-like C-terminal" evidence="2">
    <location>
        <begin position="199"/>
        <end position="239"/>
    </location>
</feature>
<evidence type="ECO:0000259" key="1">
    <source>
        <dbReference type="Pfam" id="PF00561"/>
    </source>
</evidence>
<evidence type="ECO:0000313" key="4">
    <source>
        <dbReference type="Proteomes" id="UP001446205"/>
    </source>
</evidence>
<dbReference type="InterPro" id="IPR013595">
    <property type="entry name" value="Pept_S33_TAP-like_C"/>
</dbReference>
<gene>
    <name evidence="3" type="ORF">WOB96_07215</name>
</gene>
<dbReference type="EMBL" id="JBBPCO010000006">
    <property type="protein sequence ID" value="MEK8089553.1"/>
    <property type="molecule type" value="Genomic_DNA"/>
</dbReference>
<dbReference type="GO" id="GO:0016787">
    <property type="term" value="F:hydrolase activity"/>
    <property type="evidence" value="ECO:0007669"/>
    <property type="project" value="UniProtKB-KW"/>
</dbReference>
<dbReference type="RefSeq" id="WP_341370610.1">
    <property type="nucleotide sequence ID" value="NZ_JBBPCO010000006.1"/>
</dbReference>
<dbReference type="SUPFAM" id="SSF53474">
    <property type="entry name" value="alpha/beta-Hydrolases"/>
    <property type="match status" value="1"/>
</dbReference>
<dbReference type="PANTHER" id="PTHR43798:SF33">
    <property type="entry name" value="HYDROLASE, PUTATIVE (AFU_ORTHOLOGUE AFUA_2G14860)-RELATED"/>
    <property type="match status" value="1"/>
</dbReference>
<name>A0ABU9DA28_9PROT</name>
<dbReference type="InterPro" id="IPR029058">
    <property type="entry name" value="AB_hydrolase_fold"/>
</dbReference>
<comment type="caution">
    <text evidence="3">The sequence shown here is derived from an EMBL/GenBank/DDBJ whole genome shotgun (WGS) entry which is preliminary data.</text>
</comment>
<dbReference type="InterPro" id="IPR050266">
    <property type="entry name" value="AB_hydrolase_sf"/>
</dbReference>
<dbReference type="PANTHER" id="PTHR43798">
    <property type="entry name" value="MONOACYLGLYCEROL LIPASE"/>
    <property type="match status" value="1"/>
</dbReference>
<feature type="domain" description="AB hydrolase-1" evidence="1">
    <location>
        <begin position="38"/>
        <end position="154"/>
    </location>
</feature>
<dbReference type="InterPro" id="IPR000073">
    <property type="entry name" value="AB_hydrolase_1"/>
</dbReference>
<dbReference type="Pfam" id="PF00561">
    <property type="entry name" value="Abhydrolase_1"/>
    <property type="match status" value="1"/>
</dbReference>
<proteinExistence type="predicted"/>
<dbReference type="Gene3D" id="3.40.50.1820">
    <property type="entry name" value="alpha/beta hydrolase"/>
    <property type="match status" value="1"/>
</dbReference>
<reference evidence="3 4" key="1">
    <citation type="submission" date="2024-04" db="EMBL/GenBank/DDBJ databases">
        <authorList>
            <person name="Abashina T."/>
            <person name="Shaikin A."/>
        </authorList>
    </citation>
    <scope>NUCLEOTIDE SEQUENCE [LARGE SCALE GENOMIC DNA]</scope>
    <source>
        <strain evidence="3 4">AAFK</strain>
    </source>
</reference>
<keyword evidence="4" id="KW-1185">Reference proteome</keyword>
<sequence length="262" mass="28654">MGDKPGLSTAPLGENWIQLPGGTLFYRSNSSLPPPDSPSIVLVHGLVVSSAYMLPIGEYLAPHCRVFAPDLPGFGRSYKPWPVLDVPQLADALVRWMDAIRLEKAHFLGNSFGCQILTEFAIRHPERVDRLILQAPTVDPQARSLGRQWWRLMQDSAKEPPGLALISLKDYAAAGISRALATVRIVLADRIEERLPLVDVPTLVVIGARDPLVPGTWAKEVTRLLPQGQLRVVPGYGHVLNYAAPLELFRVIAPFLGIAGQG</sequence>
<keyword evidence="3" id="KW-0378">Hydrolase</keyword>
<organism evidence="3 4">
    <name type="scientific">Thermithiobacillus plumbiphilus</name>
    <dbReference type="NCBI Taxonomy" id="1729899"/>
    <lineage>
        <taxon>Bacteria</taxon>
        <taxon>Pseudomonadati</taxon>
        <taxon>Pseudomonadota</taxon>
        <taxon>Acidithiobacillia</taxon>
        <taxon>Acidithiobacillales</taxon>
        <taxon>Thermithiobacillaceae</taxon>
        <taxon>Thermithiobacillus</taxon>
    </lineage>
</organism>
<evidence type="ECO:0000259" key="2">
    <source>
        <dbReference type="Pfam" id="PF08386"/>
    </source>
</evidence>
<evidence type="ECO:0000313" key="3">
    <source>
        <dbReference type="EMBL" id="MEK8089553.1"/>
    </source>
</evidence>
<dbReference type="Pfam" id="PF08386">
    <property type="entry name" value="Abhydrolase_4"/>
    <property type="match status" value="1"/>
</dbReference>
<accession>A0ABU9DA28</accession>
<protein>
    <submittedName>
        <fullName evidence="3">Alpha/beta hydrolase</fullName>
    </submittedName>
</protein>
<dbReference type="PRINTS" id="PR00111">
    <property type="entry name" value="ABHYDROLASE"/>
</dbReference>